<feature type="transmembrane region" description="Helical" evidence="1">
    <location>
        <begin position="20"/>
        <end position="44"/>
    </location>
</feature>
<organism evidence="2">
    <name type="scientific">viral metagenome</name>
    <dbReference type="NCBI Taxonomy" id="1070528"/>
    <lineage>
        <taxon>unclassified sequences</taxon>
        <taxon>metagenomes</taxon>
        <taxon>organismal metagenomes</taxon>
    </lineage>
</organism>
<evidence type="ECO:0000256" key="1">
    <source>
        <dbReference type="SAM" id="Phobius"/>
    </source>
</evidence>
<feature type="transmembrane region" description="Helical" evidence="1">
    <location>
        <begin position="162"/>
        <end position="182"/>
    </location>
</feature>
<protein>
    <submittedName>
        <fullName evidence="2">Uncharacterized protein</fullName>
    </submittedName>
</protein>
<proteinExistence type="predicted"/>
<dbReference type="EMBL" id="MN739154">
    <property type="protein sequence ID" value="QHS90908.1"/>
    <property type="molecule type" value="Genomic_DNA"/>
</dbReference>
<reference evidence="2" key="1">
    <citation type="journal article" date="2020" name="Nature">
        <title>Giant virus diversity and host interactions through global metagenomics.</title>
        <authorList>
            <person name="Schulz F."/>
            <person name="Roux S."/>
            <person name="Paez-Espino D."/>
            <person name="Jungbluth S."/>
            <person name="Walsh D.A."/>
            <person name="Denef V.J."/>
            <person name="McMahon K.D."/>
            <person name="Konstantinidis K.T."/>
            <person name="Eloe-Fadrosh E.A."/>
            <person name="Kyrpides N.C."/>
            <person name="Woyke T."/>
        </authorList>
    </citation>
    <scope>NUCLEOTIDE SEQUENCE</scope>
    <source>
        <strain evidence="2">GVMAG-M-3300013004-44</strain>
    </source>
</reference>
<dbReference type="AlphaFoldDB" id="A0A6C0BHN3"/>
<name>A0A6C0BHN3_9ZZZZ</name>
<keyword evidence="1" id="KW-1133">Transmembrane helix</keyword>
<sequence length="472" mass="53108">MADSATSSIEVSAPYLLWSFSNALLFMILLVIIGVAAITALSAASQITDVTKDWSKHRCSPLIMPFAGLFGYNTKENFEFCLQNIFSNFSLPFLGSIGSIFGQFATMLQTIFNSINSLRNTIATLGGGINVIFQEFTDRISKFFFQLRVSAITMKSLFGRMYATLFSVMYMGISGITGVTSFTNTFLFSFLDTFCFPGETELIVQDLTQEKGRRVPIKDVKIGDVLLPGKSVVTATFQFYSRGQEMVQLGRVKVSTNHYVMHEGRPIMAGEHPHAISLGPWDSDDLLYCVNTSDHKIPVEYLTFMDYDETSEGDKDTLNFIDSRVNGFTKPKNKDYTYKDSCFAIEEHSKIKTKSGLVEAKDIKIGDTLSTGCEVVGLIRRQVTEVCRLPNGIQVTPATLYWKKEVNQWNRCGEDYMWTTEPCEWVSFVVVPHSQIELEDGTMVRDYMELCSPDAEQYYTQRLLSQPSSSML</sequence>
<evidence type="ECO:0000313" key="2">
    <source>
        <dbReference type="EMBL" id="QHS90908.1"/>
    </source>
</evidence>
<keyword evidence="1" id="KW-0472">Membrane</keyword>
<keyword evidence="1" id="KW-0812">Transmembrane</keyword>
<accession>A0A6C0BHN3</accession>